<gene>
    <name evidence="2" type="ORF">POL25_09885</name>
</gene>
<proteinExistence type="predicted"/>
<keyword evidence="3" id="KW-1185">Reference proteome</keyword>
<protein>
    <recommendedName>
        <fullName evidence="4">VWFA domain-containing protein</fullName>
    </recommendedName>
</protein>
<feature type="region of interest" description="Disordered" evidence="1">
    <location>
        <begin position="16"/>
        <end position="67"/>
    </location>
</feature>
<feature type="compositionally biased region" description="Low complexity" evidence="1">
    <location>
        <begin position="17"/>
        <end position="56"/>
    </location>
</feature>
<evidence type="ECO:0000256" key="1">
    <source>
        <dbReference type="SAM" id="MobiDB-lite"/>
    </source>
</evidence>
<name>A0ABT5DUG5_9BACT</name>
<sequence>MLLPLVGACELNGVTLTGADTDGGTVSTTGDGPGNSSATTTTAPTSTTDPSAGSDSEPTTEASTGEVPSVSAVDILFVIDNSGNMARHQERLVESIPALLAGLDGQDLRIAVTTTDTGNPRCPAAQTTPEGGKFVMRRCVDAIDQGDFIFDEEDFSSACTDHCTLSAIDFTVAPTSTALDPAPKPRNWIERTGGDLNVGTSLADALACALPQGVSGCGFESPLQAMSFALTLALTSDSQTNYGFLRPEADLRIIIVTDEADCSYRHEFKDIFTTNKTFWENPDRPDATSAVCFNAGVKCDGPGPTYASCEAVDFAADGTVAADPAQAVLRPISEYVELLQDIQATKTGGASVGLFALAGVPHGFETGTVPLVYADDPDPDQQELFGIAAGCVAADDANITAIPPTRLIGLATSMLGAPQIFSICDEDFDAAMTAAGSTP</sequence>
<evidence type="ECO:0008006" key="4">
    <source>
        <dbReference type="Google" id="ProtNLM"/>
    </source>
</evidence>
<comment type="caution">
    <text evidence="2">The sequence shown here is derived from an EMBL/GenBank/DDBJ whole genome shotgun (WGS) entry which is preliminary data.</text>
</comment>
<organism evidence="2 3">
    <name type="scientific">Nannocystis bainbridge</name>
    <dbReference type="NCBI Taxonomy" id="2995303"/>
    <lineage>
        <taxon>Bacteria</taxon>
        <taxon>Pseudomonadati</taxon>
        <taxon>Myxococcota</taxon>
        <taxon>Polyangia</taxon>
        <taxon>Nannocystales</taxon>
        <taxon>Nannocystaceae</taxon>
        <taxon>Nannocystis</taxon>
    </lineage>
</organism>
<accession>A0ABT5DUG5</accession>
<dbReference type="Proteomes" id="UP001221686">
    <property type="component" value="Unassembled WGS sequence"/>
</dbReference>
<evidence type="ECO:0000313" key="3">
    <source>
        <dbReference type="Proteomes" id="UP001221686"/>
    </source>
</evidence>
<dbReference type="EMBL" id="JAQNDL010000001">
    <property type="protein sequence ID" value="MDC0717201.1"/>
    <property type="molecule type" value="Genomic_DNA"/>
</dbReference>
<dbReference type="RefSeq" id="WP_272085686.1">
    <property type="nucleotide sequence ID" value="NZ_JAQNDL010000001.1"/>
</dbReference>
<evidence type="ECO:0000313" key="2">
    <source>
        <dbReference type="EMBL" id="MDC0717201.1"/>
    </source>
</evidence>
<reference evidence="2 3" key="1">
    <citation type="submission" date="2022-11" db="EMBL/GenBank/DDBJ databases">
        <title>Minimal conservation of predation-associated metabolite biosynthetic gene clusters underscores biosynthetic potential of Myxococcota including descriptions for ten novel species: Archangium lansinium sp. nov., Myxococcus landrumus sp. nov., Nannocystis bai.</title>
        <authorList>
            <person name="Ahearne A."/>
            <person name="Stevens C."/>
            <person name="Dowd S."/>
        </authorList>
    </citation>
    <scope>NUCLEOTIDE SEQUENCE [LARGE SCALE GENOMIC DNA]</scope>
    <source>
        <strain evidence="2 3">BB15-2</strain>
    </source>
</reference>